<evidence type="ECO:0000313" key="2">
    <source>
        <dbReference type="Proteomes" id="UP001139981"/>
    </source>
</evidence>
<accession>A0ACC1LZD5</accession>
<comment type="caution">
    <text evidence="1">The sequence shown here is derived from an EMBL/GenBank/DDBJ whole genome shotgun (WGS) entry which is preliminary data.</text>
</comment>
<evidence type="ECO:0000313" key="1">
    <source>
        <dbReference type="EMBL" id="KAJ2889874.1"/>
    </source>
</evidence>
<name>A0ACC1LZD5_9FUNG</name>
<sequence>PIASLKDALRVRSHSRTPPASSGQPVQRVLSEFRALSAPDANVLRRLRDSGFVKNQVAQFQAAIDKANNLLPKRRSSTVAPRDDVKHDISVVADSLAVDLPAEDKATVELAVVSEQDLPAEAEVAAELVAIYEDKLPAEAEITVELVVGSEDALPAITVTQTVIVEDDLPAVADSQTVVVENAPFPVSDSTEDEEVHDWTGIAEKIKSDSMMVAEYHDEIVEYLRGREREMMPDPRYIGKQYVLNWRTRYILINWVVRAHDELGMKHEALLLAVNIIDRYLSNHQAPTIRKLQLFGATALWLACKYEDRANELKVKVILRFVGTQGWTAKDVCEMELAILAGVGFDL</sequence>
<dbReference type="Proteomes" id="UP001139981">
    <property type="component" value="Unassembled WGS sequence"/>
</dbReference>
<reference evidence="1" key="1">
    <citation type="submission" date="2022-07" db="EMBL/GenBank/DDBJ databases">
        <title>Phylogenomic reconstructions and comparative analyses of Kickxellomycotina fungi.</title>
        <authorList>
            <person name="Reynolds N.K."/>
            <person name="Stajich J.E."/>
            <person name="Barry K."/>
            <person name="Grigoriev I.V."/>
            <person name="Crous P."/>
            <person name="Smith M.E."/>
        </authorList>
    </citation>
    <scope>NUCLEOTIDE SEQUENCE</scope>
    <source>
        <strain evidence="1">CBS 190363</strain>
    </source>
</reference>
<organism evidence="1 2">
    <name type="scientific">Coemansia aciculifera</name>
    <dbReference type="NCBI Taxonomy" id="417176"/>
    <lineage>
        <taxon>Eukaryota</taxon>
        <taxon>Fungi</taxon>
        <taxon>Fungi incertae sedis</taxon>
        <taxon>Zoopagomycota</taxon>
        <taxon>Kickxellomycotina</taxon>
        <taxon>Kickxellomycetes</taxon>
        <taxon>Kickxellales</taxon>
        <taxon>Kickxellaceae</taxon>
        <taxon>Coemansia</taxon>
    </lineage>
</organism>
<feature type="non-terminal residue" evidence="1">
    <location>
        <position position="1"/>
    </location>
</feature>
<gene>
    <name evidence="1" type="primary">CLB4_2</name>
    <name evidence="1" type="ORF">IWW38_004449</name>
</gene>
<dbReference type="EMBL" id="JANBVB010001619">
    <property type="protein sequence ID" value="KAJ2889874.1"/>
    <property type="molecule type" value="Genomic_DNA"/>
</dbReference>
<keyword evidence="2" id="KW-1185">Reference proteome</keyword>
<proteinExistence type="predicted"/>
<protein>
    <submittedName>
        <fullName evidence="1">B-type cyclin</fullName>
    </submittedName>
</protein>